<keyword evidence="2" id="KW-0808">Transferase</keyword>
<dbReference type="AlphaFoldDB" id="A0A2B4S934"/>
<keyword evidence="2" id="KW-0695">RNA-directed DNA polymerase</keyword>
<organism evidence="2 3">
    <name type="scientific">Stylophora pistillata</name>
    <name type="common">Smooth cauliflower coral</name>
    <dbReference type="NCBI Taxonomy" id="50429"/>
    <lineage>
        <taxon>Eukaryota</taxon>
        <taxon>Metazoa</taxon>
        <taxon>Cnidaria</taxon>
        <taxon>Anthozoa</taxon>
        <taxon>Hexacorallia</taxon>
        <taxon>Scleractinia</taxon>
        <taxon>Astrocoeniina</taxon>
        <taxon>Pocilloporidae</taxon>
        <taxon>Stylophora</taxon>
    </lineage>
</organism>
<dbReference type="OrthoDB" id="5987713at2759"/>
<proteinExistence type="predicted"/>
<dbReference type="InterPro" id="IPR043502">
    <property type="entry name" value="DNA/RNA_pol_sf"/>
</dbReference>
<comment type="caution">
    <text evidence="2">The sequence shown here is derived from an EMBL/GenBank/DDBJ whole genome shotgun (WGS) entry which is preliminary data.</text>
</comment>
<keyword evidence="2" id="KW-0548">Nucleotidyltransferase</keyword>
<keyword evidence="3" id="KW-1185">Reference proteome</keyword>
<dbReference type="Proteomes" id="UP000225706">
    <property type="component" value="Unassembled WGS sequence"/>
</dbReference>
<evidence type="ECO:0000313" key="2">
    <source>
        <dbReference type="EMBL" id="PFX25310.1"/>
    </source>
</evidence>
<dbReference type="PROSITE" id="PS50878">
    <property type="entry name" value="RT_POL"/>
    <property type="match status" value="1"/>
</dbReference>
<dbReference type="InterPro" id="IPR000477">
    <property type="entry name" value="RT_dom"/>
</dbReference>
<accession>A0A2B4S934</accession>
<dbReference type="GO" id="GO:0003964">
    <property type="term" value="F:RNA-directed DNA polymerase activity"/>
    <property type="evidence" value="ECO:0007669"/>
    <property type="project" value="UniProtKB-KW"/>
</dbReference>
<dbReference type="SUPFAM" id="SSF56672">
    <property type="entry name" value="DNA/RNA polymerases"/>
    <property type="match status" value="1"/>
</dbReference>
<reference evidence="3" key="1">
    <citation type="journal article" date="2017" name="bioRxiv">
        <title>Comparative analysis of the genomes of Stylophora pistillata and Acropora digitifera provides evidence for extensive differences between species of corals.</title>
        <authorList>
            <person name="Voolstra C.R."/>
            <person name="Li Y."/>
            <person name="Liew Y.J."/>
            <person name="Baumgarten S."/>
            <person name="Zoccola D."/>
            <person name="Flot J.-F."/>
            <person name="Tambutte S."/>
            <person name="Allemand D."/>
            <person name="Aranda M."/>
        </authorList>
    </citation>
    <scope>NUCLEOTIDE SEQUENCE [LARGE SCALE GENOMIC DNA]</scope>
</reference>
<name>A0A2B4S934_STYPI</name>
<protein>
    <submittedName>
        <fullName evidence="2">Putative RNA-directed DNA polymerase from transposon BS</fullName>
    </submittedName>
</protein>
<dbReference type="PANTHER" id="PTHR33332">
    <property type="entry name" value="REVERSE TRANSCRIPTASE DOMAIN-CONTAINING PROTEIN"/>
    <property type="match status" value="1"/>
</dbReference>
<feature type="domain" description="Reverse transcriptase" evidence="1">
    <location>
        <begin position="118"/>
        <end position="344"/>
    </location>
</feature>
<dbReference type="Pfam" id="PF00078">
    <property type="entry name" value="RVT_1"/>
    <property type="match status" value="1"/>
</dbReference>
<dbReference type="CDD" id="cd01650">
    <property type="entry name" value="RT_nLTR_like"/>
    <property type="match status" value="1"/>
</dbReference>
<dbReference type="EMBL" id="LSMT01000154">
    <property type="protein sequence ID" value="PFX25310.1"/>
    <property type="molecule type" value="Genomic_DNA"/>
</dbReference>
<gene>
    <name evidence="2" type="primary">RTase</name>
    <name evidence="2" type="ORF">AWC38_SpisGene10075</name>
</gene>
<sequence>MLTRRHRSEDFIVLKENDRIIRDQSEVAETFNEYFTNITKDLIIYDHSAFSDQTHLKRIPEVNNEAANVFSFRFTNHHVLKMVVEDFKTNKPQEYDFFPPQAVKASSGSIAKPLSDLVNTIITTVLDNWKRGQITPLHKMGSALDKTNFRPVTVLPAFSKVFEKIIHMQLTEHFKSIFHDYLFAYRRFHSCPTALLALTEDWRAELDKHNITGTVAIDLSKAFDCLPHDLLLEKLNFYGLEKNSVSLLRSYLSSRYQRVKLGNTFATWMGVHTRVPQGSLLGPLLFNIFMNDLVFAVENCRLLSYADETKLYLSHHDPRALEEDMTPLWGKEYKENGKGKSTCA</sequence>
<evidence type="ECO:0000259" key="1">
    <source>
        <dbReference type="PROSITE" id="PS50878"/>
    </source>
</evidence>
<evidence type="ECO:0000313" key="3">
    <source>
        <dbReference type="Proteomes" id="UP000225706"/>
    </source>
</evidence>